<evidence type="ECO:0000313" key="7">
    <source>
        <dbReference type="Proteomes" id="UP000032740"/>
    </source>
</evidence>
<dbReference type="InterPro" id="IPR027417">
    <property type="entry name" value="P-loop_NTPase"/>
</dbReference>
<keyword evidence="7" id="KW-1185">Reference proteome</keyword>
<dbReference type="InterPro" id="IPR003439">
    <property type="entry name" value="ABC_transporter-like_ATP-bd"/>
</dbReference>
<dbReference type="HOGENOM" id="CLU_000604_1_11_14"/>
<evidence type="ECO:0000259" key="5">
    <source>
        <dbReference type="PROSITE" id="PS50893"/>
    </source>
</evidence>
<dbReference type="GO" id="GO:0016887">
    <property type="term" value="F:ATP hydrolysis activity"/>
    <property type="evidence" value="ECO:0007669"/>
    <property type="project" value="InterPro"/>
</dbReference>
<dbReference type="GO" id="GO:0005524">
    <property type="term" value="F:ATP binding"/>
    <property type="evidence" value="ECO:0007669"/>
    <property type="project" value="UniProtKB-KW"/>
</dbReference>
<dbReference type="Gene3D" id="3.40.50.300">
    <property type="entry name" value="P-loop containing nucleotide triphosphate hydrolases"/>
    <property type="match status" value="1"/>
</dbReference>
<dbReference type="SUPFAM" id="SSF52540">
    <property type="entry name" value="P-loop containing nucleoside triphosphate hydrolases"/>
    <property type="match status" value="1"/>
</dbReference>
<comment type="similarity">
    <text evidence="1">Belongs to the ABC transporter superfamily.</text>
</comment>
<dbReference type="PANTHER" id="PTHR42734">
    <property type="entry name" value="METAL TRANSPORT SYSTEM ATP-BINDING PROTEIN TM_0124-RELATED"/>
    <property type="match status" value="1"/>
</dbReference>
<keyword evidence="3" id="KW-0547">Nucleotide-binding</keyword>
<dbReference type="SMART" id="SM00382">
    <property type="entry name" value="AAA"/>
    <property type="match status" value="1"/>
</dbReference>
<keyword evidence="4" id="KW-0067">ATP-binding</keyword>
<feature type="domain" description="ABC transporter" evidence="5">
    <location>
        <begin position="3"/>
        <end position="215"/>
    </location>
</feature>
<dbReference type="PANTHER" id="PTHR42734:SF17">
    <property type="entry name" value="METAL TRANSPORT SYSTEM ATP-BINDING PROTEIN TM_0124-RELATED"/>
    <property type="match status" value="1"/>
</dbReference>
<dbReference type="KEGG" id="apal:BN85406000"/>
<evidence type="ECO:0000256" key="4">
    <source>
        <dbReference type="ARBA" id="ARBA00022840"/>
    </source>
</evidence>
<protein>
    <submittedName>
        <fullName evidence="6">Metal ion ABC transport systems, ATPase component</fullName>
    </submittedName>
</protein>
<dbReference type="STRING" id="1318466.BN85406000"/>
<evidence type="ECO:0000256" key="1">
    <source>
        <dbReference type="ARBA" id="ARBA00005417"/>
    </source>
</evidence>
<accession>U4KKL3</accession>
<sequence length="219" mass="24828">MIAQINNISVRFDQITALENISFSLNKGDFLYVLGPNGAGKSTLIKVLTRSLKPSSGTIMLTTNKLGFLPQMLNRKQNFPITVIETIYTGFDKQKLIMSKEEKLIIFKWLEKMGISHLAKNMMHTLSGGEQQRVYLIRALVSNPELLILDEPTSALDPDFRKAFHDLLNDLNAKGVTIIFVTHDLHNMDTVNKKVLHIDKNVLYFGLCSNYQKEVSHHV</sequence>
<keyword evidence="2" id="KW-0813">Transport</keyword>
<proteinExistence type="inferred from homology"/>
<dbReference type="AlphaFoldDB" id="U4KKL3"/>
<dbReference type="Pfam" id="PF00005">
    <property type="entry name" value="ABC_tran"/>
    <property type="match status" value="1"/>
</dbReference>
<dbReference type="InterPro" id="IPR003593">
    <property type="entry name" value="AAA+_ATPase"/>
</dbReference>
<dbReference type="Proteomes" id="UP000032740">
    <property type="component" value="Chromosome"/>
</dbReference>
<name>U4KKL3_ALTPJ</name>
<gene>
    <name evidence="6" type="ORF">BN85406000</name>
</gene>
<organism evidence="6 7">
    <name type="scientific">Alteracholeplasma palmae (strain ATCC 49389 / J233)</name>
    <name type="common">Acholeplasma palmae</name>
    <dbReference type="NCBI Taxonomy" id="1318466"/>
    <lineage>
        <taxon>Bacteria</taxon>
        <taxon>Bacillati</taxon>
        <taxon>Mycoplasmatota</taxon>
        <taxon>Mollicutes</taxon>
        <taxon>Acholeplasmatales</taxon>
        <taxon>Acholeplasmataceae</taxon>
        <taxon>Acholeplasma</taxon>
    </lineage>
</organism>
<reference evidence="6 7" key="1">
    <citation type="journal article" date="2013" name="J. Mol. Microbiol. Biotechnol.">
        <title>Analysis of the Complete Genomes of Acholeplasma brassicae , A. palmae and A. laidlawii and Their Comparison to the Obligate Parasites from ' Candidatus Phytoplasma'.</title>
        <authorList>
            <person name="Kube M."/>
            <person name="Siewert C."/>
            <person name="Migdoll A.M."/>
            <person name="Duduk B."/>
            <person name="Holz S."/>
            <person name="Rabus R."/>
            <person name="Seemuller E."/>
            <person name="Mitrovic J."/>
            <person name="Muller I."/>
            <person name="Buttner C."/>
            <person name="Reinhardt R."/>
        </authorList>
    </citation>
    <scope>NUCLEOTIDE SEQUENCE [LARGE SCALE GENOMIC DNA]</scope>
    <source>
        <strain evidence="6 7">J233</strain>
    </source>
</reference>
<dbReference type="InterPro" id="IPR050153">
    <property type="entry name" value="Metal_Ion_Import_ABC"/>
</dbReference>
<dbReference type="PROSITE" id="PS50893">
    <property type="entry name" value="ABC_TRANSPORTER_2"/>
    <property type="match status" value="1"/>
</dbReference>
<evidence type="ECO:0000256" key="3">
    <source>
        <dbReference type="ARBA" id="ARBA00022741"/>
    </source>
</evidence>
<evidence type="ECO:0000313" key="6">
    <source>
        <dbReference type="EMBL" id="CCV64177.1"/>
    </source>
</evidence>
<evidence type="ECO:0000256" key="2">
    <source>
        <dbReference type="ARBA" id="ARBA00022448"/>
    </source>
</evidence>
<dbReference type="EMBL" id="FO681347">
    <property type="protein sequence ID" value="CCV64177.1"/>
    <property type="molecule type" value="Genomic_DNA"/>
</dbReference>